<dbReference type="AlphaFoldDB" id="A0A814GIX4"/>
<dbReference type="Pfam" id="PF08718">
    <property type="entry name" value="GLTP"/>
    <property type="match status" value="1"/>
</dbReference>
<accession>A0A814GIX4</accession>
<dbReference type="Gene3D" id="1.10.3520.10">
    <property type="entry name" value="Glycolipid transfer protein"/>
    <property type="match status" value="1"/>
</dbReference>
<sequence>MNEKFDRQLLFKSFESCLIKCEYSIHDVSLSEYITAYEEIKKFLRKLGTLFGFVVLDVSQRLEILKKYMQKHPEHYGTLHSFLKYEKSNIMFETTSATQTLLPLHRALRFITLFLERLHSADTKFNSTQLCTQTYEETIAKYHPWVIRQGAKLAMMGLPKRDVLVGYIIPNEDYIGEFRKFIENVQIVYNISQIHFDKYPL</sequence>
<dbReference type="PANTHER" id="PTHR10219">
    <property type="entry name" value="GLYCOLIPID TRANSFER PROTEIN-RELATED"/>
    <property type="match status" value="1"/>
</dbReference>
<name>A0A814GIX4_9BILA</name>
<dbReference type="PANTHER" id="PTHR10219:SF43">
    <property type="entry name" value="GLYCOLIPID TRANSFER PROTEIN DOMAIN-CONTAINING PROTEIN"/>
    <property type="match status" value="1"/>
</dbReference>
<dbReference type="InterPro" id="IPR036497">
    <property type="entry name" value="GLTP_sf"/>
</dbReference>
<evidence type="ECO:0000313" key="2">
    <source>
        <dbReference type="EMBL" id="CAF0996952.1"/>
    </source>
</evidence>
<organism evidence="2 3">
    <name type="scientific">Brachionus calyciflorus</name>
    <dbReference type="NCBI Taxonomy" id="104777"/>
    <lineage>
        <taxon>Eukaryota</taxon>
        <taxon>Metazoa</taxon>
        <taxon>Spiralia</taxon>
        <taxon>Gnathifera</taxon>
        <taxon>Rotifera</taxon>
        <taxon>Eurotatoria</taxon>
        <taxon>Monogononta</taxon>
        <taxon>Pseudotrocha</taxon>
        <taxon>Ploima</taxon>
        <taxon>Brachionidae</taxon>
        <taxon>Brachionus</taxon>
    </lineage>
</organism>
<dbReference type="OrthoDB" id="116883at2759"/>
<comment type="caution">
    <text evidence="2">The sequence shown here is derived from an EMBL/GenBank/DDBJ whole genome shotgun (WGS) entry which is preliminary data.</text>
</comment>
<feature type="domain" description="Glycolipid transfer protein" evidence="1">
    <location>
        <begin position="28"/>
        <end position="165"/>
    </location>
</feature>
<protein>
    <recommendedName>
        <fullName evidence="1">Glycolipid transfer protein domain-containing protein</fullName>
    </recommendedName>
</protein>
<dbReference type="GO" id="GO:1902387">
    <property type="term" value="F:ceramide 1-phosphate binding"/>
    <property type="evidence" value="ECO:0007669"/>
    <property type="project" value="TreeGrafter"/>
</dbReference>
<proteinExistence type="predicted"/>
<dbReference type="InterPro" id="IPR014830">
    <property type="entry name" value="Glycolipid_transfer_prot_dom"/>
</dbReference>
<dbReference type="SUPFAM" id="SSF110004">
    <property type="entry name" value="Glycolipid transfer protein, GLTP"/>
    <property type="match status" value="1"/>
</dbReference>
<keyword evidence="3" id="KW-1185">Reference proteome</keyword>
<reference evidence="2" key="1">
    <citation type="submission" date="2021-02" db="EMBL/GenBank/DDBJ databases">
        <authorList>
            <person name="Nowell W R."/>
        </authorList>
    </citation>
    <scope>NUCLEOTIDE SEQUENCE</scope>
    <source>
        <strain evidence="2">Ploen Becks lab</strain>
    </source>
</reference>
<dbReference type="GO" id="GO:0005829">
    <property type="term" value="C:cytosol"/>
    <property type="evidence" value="ECO:0007669"/>
    <property type="project" value="TreeGrafter"/>
</dbReference>
<dbReference type="GO" id="GO:0016020">
    <property type="term" value="C:membrane"/>
    <property type="evidence" value="ECO:0007669"/>
    <property type="project" value="TreeGrafter"/>
</dbReference>
<evidence type="ECO:0000259" key="1">
    <source>
        <dbReference type="Pfam" id="PF08718"/>
    </source>
</evidence>
<gene>
    <name evidence="2" type="ORF">OXX778_LOCUS16207</name>
</gene>
<dbReference type="GO" id="GO:1902388">
    <property type="term" value="F:ceramide 1-phosphate transfer activity"/>
    <property type="evidence" value="ECO:0007669"/>
    <property type="project" value="TreeGrafter"/>
</dbReference>
<evidence type="ECO:0000313" key="3">
    <source>
        <dbReference type="Proteomes" id="UP000663879"/>
    </source>
</evidence>
<dbReference type="EMBL" id="CAJNOC010003766">
    <property type="protein sequence ID" value="CAF0996952.1"/>
    <property type="molecule type" value="Genomic_DNA"/>
</dbReference>
<dbReference type="Proteomes" id="UP000663879">
    <property type="component" value="Unassembled WGS sequence"/>
</dbReference>